<dbReference type="RefSeq" id="WP_102245749.1">
    <property type="nucleotide sequence ID" value="NZ_CP025682.1"/>
</dbReference>
<feature type="domain" description="Phosphate acetyl/butaryl transferase" evidence="3">
    <location>
        <begin position="244"/>
        <end position="457"/>
    </location>
</feature>
<dbReference type="NCBIfam" id="NF006045">
    <property type="entry name" value="PRK08190.1"/>
    <property type="match status" value="1"/>
</dbReference>
<evidence type="ECO:0000256" key="2">
    <source>
        <dbReference type="ARBA" id="ARBA00023315"/>
    </source>
</evidence>
<dbReference type="NCBIfam" id="NF008852">
    <property type="entry name" value="PRK11890.1"/>
    <property type="match status" value="1"/>
</dbReference>
<evidence type="ECO:0000313" key="6">
    <source>
        <dbReference type="Proteomes" id="UP000242205"/>
    </source>
</evidence>
<dbReference type="KEGG" id="atw:C0099_01220"/>
<dbReference type="SUPFAM" id="SSF54637">
    <property type="entry name" value="Thioesterase/thiol ester dehydrase-isomerase"/>
    <property type="match status" value="1"/>
</dbReference>
<dbReference type="OrthoDB" id="9774179at2"/>
<protein>
    <submittedName>
        <fullName evidence="5">Enoyl-CoA hydratase</fullName>
    </submittedName>
</protein>
<dbReference type="Proteomes" id="UP000242205">
    <property type="component" value="Chromosome"/>
</dbReference>
<proteinExistence type="predicted"/>
<dbReference type="InterPro" id="IPR002539">
    <property type="entry name" value="MaoC-like_dom"/>
</dbReference>
<evidence type="ECO:0000256" key="1">
    <source>
        <dbReference type="ARBA" id="ARBA00022679"/>
    </source>
</evidence>
<dbReference type="Gene3D" id="3.40.718.10">
    <property type="entry name" value="Isopropylmalate Dehydrogenase"/>
    <property type="match status" value="1"/>
</dbReference>
<evidence type="ECO:0000313" key="5">
    <source>
        <dbReference type="EMBL" id="AUN93675.1"/>
    </source>
</evidence>
<keyword evidence="1" id="KW-0808">Transferase</keyword>
<dbReference type="PANTHER" id="PTHR43356">
    <property type="entry name" value="PHOSPHATE ACETYLTRANSFERASE"/>
    <property type="match status" value="1"/>
</dbReference>
<sequence>MHNPAPKFIENRPFDEIQVGDRAELVRTLRPADIHLFAVMSGDVNPTHVDAEYARSGQFREIVGHSMWGSSLISAVLGTEFPGPGTVYVSQNLNFLRPVAIGDTLTITVTCREKFAHNRHILLECAARNQDGNPVIEGTAEVVAPAEKIRRPRVDLPEITVSDRELRYRHLLSATEGLPPVTMAVAHPCDRESLGGAVMAARAGIIAPVLVGPEWRIRAIAEENDFDIEGFPIVDVEHSHAAADKAVELCREGRTAAMMKGSLHTDELLAAIVDKATGLRTGRRISHVFVADVPTYPHPLMITDAAVNIEPTLEEKADIVRNAIDLAHAMGLPQPRVAILSAVETVTPKLKSTIDAACLCKMADRGQITGGLLDGPLAFDNAVSLVAAKNKGIVSAVAGNADILVVPDIESGNMVAKQLEYLANALLTGILLGARVPIVLTSRADDAQTRTASCAIAQLLAHRKQEAATRS</sequence>
<accession>A0A2I6S357</accession>
<dbReference type="InterPro" id="IPR050500">
    <property type="entry name" value="Phos_Acetyltrans/Butyryltrans"/>
</dbReference>
<dbReference type="InterPro" id="IPR002505">
    <property type="entry name" value="PTA_PTB"/>
</dbReference>
<dbReference type="PANTHER" id="PTHR43356:SF2">
    <property type="entry name" value="PHOSPHATE ACETYLTRANSFERASE"/>
    <property type="match status" value="1"/>
</dbReference>
<dbReference type="CDD" id="cd03449">
    <property type="entry name" value="R_hydratase"/>
    <property type="match status" value="1"/>
</dbReference>
<dbReference type="Pfam" id="PF01515">
    <property type="entry name" value="PTA_PTB"/>
    <property type="match status" value="1"/>
</dbReference>
<dbReference type="EMBL" id="CP025682">
    <property type="protein sequence ID" value="AUN93675.1"/>
    <property type="molecule type" value="Genomic_DNA"/>
</dbReference>
<name>A0A2I6S357_9RHOO</name>
<evidence type="ECO:0000259" key="4">
    <source>
        <dbReference type="Pfam" id="PF01575"/>
    </source>
</evidence>
<dbReference type="InterPro" id="IPR029069">
    <property type="entry name" value="HotDog_dom_sf"/>
</dbReference>
<evidence type="ECO:0000259" key="3">
    <source>
        <dbReference type="Pfam" id="PF01515"/>
    </source>
</evidence>
<dbReference type="GO" id="GO:0016746">
    <property type="term" value="F:acyltransferase activity"/>
    <property type="evidence" value="ECO:0007669"/>
    <property type="project" value="UniProtKB-KW"/>
</dbReference>
<dbReference type="SUPFAM" id="SSF53659">
    <property type="entry name" value="Isocitrate/Isopropylmalate dehydrogenase-like"/>
    <property type="match status" value="1"/>
</dbReference>
<gene>
    <name evidence="5" type="ORF">C0099_01220</name>
</gene>
<keyword evidence="6" id="KW-1185">Reference proteome</keyword>
<dbReference type="Pfam" id="PF01575">
    <property type="entry name" value="MaoC_dehydratas"/>
    <property type="match status" value="1"/>
</dbReference>
<feature type="domain" description="MaoC-like" evidence="4">
    <location>
        <begin position="24"/>
        <end position="118"/>
    </location>
</feature>
<dbReference type="Gene3D" id="3.10.129.10">
    <property type="entry name" value="Hotdog Thioesterase"/>
    <property type="match status" value="1"/>
</dbReference>
<keyword evidence="2" id="KW-0012">Acyltransferase</keyword>
<dbReference type="AlphaFoldDB" id="A0A2I6S357"/>
<reference evidence="5 6" key="1">
    <citation type="submission" date="2018-01" db="EMBL/GenBank/DDBJ databases">
        <authorList>
            <person name="Fu G.-Y."/>
        </authorList>
    </citation>
    <scope>NUCLEOTIDE SEQUENCE [LARGE SCALE GENOMIC DNA]</scope>
    <source>
        <strain evidence="5 6">SY39</strain>
    </source>
</reference>
<organism evidence="5 6">
    <name type="scientific">Pseudazoarcus pumilus</name>
    <dbReference type="NCBI Taxonomy" id="2067960"/>
    <lineage>
        <taxon>Bacteria</taxon>
        <taxon>Pseudomonadati</taxon>
        <taxon>Pseudomonadota</taxon>
        <taxon>Betaproteobacteria</taxon>
        <taxon>Rhodocyclales</taxon>
        <taxon>Zoogloeaceae</taxon>
        <taxon>Pseudazoarcus</taxon>
    </lineage>
</organism>